<organism evidence="1 2">
    <name type="scientific">Empedobacter brevis</name>
    <dbReference type="NCBI Taxonomy" id="247"/>
    <lineage>
        <taxon>Bacteria</taxon>
        <taxon>Pseudomonadati</taxon>
        <taxon>Bacteroidota</taxon>
        <taxon>Flavobacteriia</taxon>
        <taxon>Flavobacteriales</taxon>
        <taxon>Weeksellaceae</taxon>
        <taxon>Empedobacter</taxon>
    </lineage>
</organism>
<evidence type="ECO:0000313" key="2">
    <source>
        <dbReference type="Proteomes" id="UP001170959"/>
    </source>
</evidence>
<evidence type="ECO:0000313" key="1">
    <source>
        <dbReference type="EMBL" id="MDM1072157.1"/>
    </source>
</evidence>
<proteinExistence type="predicted"/>
<comment type="caution">
    <text evidence="1">The sequence shown here is derived from an EMBL/GenBank/DDBJ whole genome shotgun (WGS) entry which is preliminary data.</text>
</comment>
<reference evidence="1" key="2">
    <citation type="journal article" date="2022" name="Sci. Total Environ.">
        <title>Prevalence, transmission, and molecular epidemiology of tet(X)-positive bacteria among humans, animals, and environmental niches in China: An epidemiological, and genomic-based study.</title>
        <authorList>
            <person name="Dong N."/>
            <person name="Zeng Y."/>
            <person name="Cai C."/>
            <person name="Sun C."/>
            <person name="Lu J."/>
            <person name="Liu C."/>
            <person name="Zhou H."/>
            <person name="Sun Q."/>
            <person name="Shu L."/>
            <person name="Wang H."/>
            <person name="Wang Y."/>
            <person name="Wang S."/>
            <person name="Wu C."/>
            <person name="Chan E.W."/>
            <person name="Chen G."/>
            <person name="Shen Z."/>
            <person name="Chen S."/>
            <person name="Zhang R."/>
        </authorList>
    </citation>
    <scope>NUCLEOTIDE SEQUENCE</scope>
    <source>
        <strain evidence="1">R655-4</strain>
    </source>
</reference>
<dbReference type="AlphaFoldDB" id="A0AAJ1V7J3"/>
<dbReference type="Proteomes" id="UP001170959">
    <property type="component" value="Unassembled WGS sequence"/>
</dbReference>
<accession>A0AAJ1V7J3</accession>
<reference evidence="1" key="1">
    <citation type="submission" date="2020-06" db="EMBL/GenBank/DDBJ databases">
        <authorList>
            <person name="Dong N."/>
        </authorList>
    </citation>
    <scope>NUCLEOTIDE SEQUENCE</scope>
    <source>
        <strain evidence="1">R655-4</strain>
    </source>
</reference>
<protein>
    <submittedName>
        <fullName evidence="1">Transcriptional regulator</fullName>
    </submittedName>
</protein>
<gene>
    <name evidence="1" type="ORF">HX001_06565</name>
</gene>
<sequence>MANNSGNFTISDIELSQELKLSRNTIKATKDKLRNLGLIHYQSKTGVPCFYKIITDYSTPEIVKKTVKYFPPPITEEEKPIKISVAEPKKDIILSPKELINNPNIPSVEEFLEFAKTLKNYSPELNSKIEGKYDSWIENNWKNGYDRPITNWRSTLKSTLPYLIQAPKGNMNPKEIPTINRPKSTYNE</sequence>
<name>A0AAJ1V7J3_9FLAO</name>
<dbReference type="EMBL" id="JACAGJ010000003">
    <property type="protein sequence ID" value="MDM1072157.1"/>
    <property type="molecule type" value="Genomic_DNA"/>
</dbReference>